<dbReference type="InterPro" id="IPR005490">
    <property type="entry name" value="LD_TPept_cat_dom"/>
</dbReference>
<dbReference type="GO" id="GO:0009252">
    <property type="term" value="P:peptidoglycan biosynthetic process"/>
    <property type="evidence" value="ECO:0007669"/>
    <property type="project" value="UniProtKB-UniPathway"/>
</dbReference>
<dbReference type="PROSITE" id="PS52029">
    <property type="entry name" value="LD_TPASE"/>
    <property type="match status" value="1"/>
</dbReference>
<comment type="pathway">
    <text evidence="1 7">Cell wall biogenesis; peptidoglycan biosynthesis.</text>
</comment>
<evidence type="ECO:0000259" key="9">
    <source>
        <dbReference type="PROSITE" id="PS52029"/>
    </source>
</evidence>
<dbReference type="Proteomes" id="UP000318413">
    <property type="component" value="Unassembled WGS sequence"/>
</dbReference>
<dbReference type="InterPro" id="IPR036366">
    <property type="entry name" value="PGBDSf"/>
</dbReference>
<sequence length="503" mass="54917">MTKNRSLRGALAAALLSTTLASCNFVSKSSEQSGGHPVAEASGMTLDQKAEKQIRDAIAQAPMHGLKPDLFLKGNVTGEALLQAGLKYASALATGYSDPKKLFEVYTISRASSDVRAGMQQAIQKGNVGEWLSSLAPQTPEYKALSQAFVRYAKLAGQGTAQQIASDTAIKPGQSDERVTKIAAVLRAGGYLPDDQQQTAADQKNGQQSSQTNALQHGAANNTYLPEMVLAVKQFQADSGVKSDGVLGKDTLTALNTGAASRARQLAVAMERLRWLQREPAKTRIDVNTAASFLDYYRDGQHVDHRKVINGEPDKPTPQLQAPIYRLVAKPTWTVPKGIAEKELTDKGNAWLKNNDFVMKDGYYVQQSGPKSALGLVKFDMQDDEAIYLHDTPAKSVFAQDDRHRSHGCVRVENAVQFATALAQQEGVLDPFKQAMQKNDQSFVKLPNEIPVRLLYQTAFWDGSRIQFRRDLYGWDENVAKALDLAPGEPQKIDQPESSDIGP</sequence>
<dbReference type="GO" id="GO:0004180">
    <property type="term" value="F:carboxypeptidase activity"/>
    <property type="evidence" value="ECO:0007669"/>
    <property type="project" value="UniProtKB-ARBA"/>
</dbReference>
<evidence type="ECO:0000256" key="1">
    <source>
        <dbReference type="ARBA" id="ARBA00004752"/>
    </source>
</evidence>
<dbReference type="Pfam" id="PF01471">
    <property type="entry name" value="PG_binding_1"/>
    <property type="match status" value="1"/>
</dbReference>
<evidence type="ECO:0000256" key="3">
    <source>
        <dbReference type="ARBA" id="ARBA00022679"/>
    </source>
</evidence>
<evidence type="ECO:0000313" key="11">
    <source>
        <dbReference type="Proteomes" id="UP000318413"/>
    </source>
</evidence>
<keyword evidence="4 7" id="KW-0133">Cell shape</keyword>
<dbReference type="AlphaFoldDB" id="A0A502C6C1"/>
<feature type="domain" description="L,D-TPase catalytic" evidence="9">
    <location>
        <begin position="283"/>
        <end position="431"/>
    </location>
</feature>
<dbReference type="Pfam" id="PF20142">
    <property type="entry name" value="Scaffold"/>
    <property type="match status" value="1"/>
</dbReference>
<feature type="active site" description="Proton donor/acceptor" evidence="7">
    <location>
        <position position="390"/>
    </location>
</feature>
<proteinExistence type="inferred from homology"/>
<keyword evidence="8" id="KW-0732">Signal</keyword>
<dbReference type="GO" id="GO:0071555">
    <property type="term" value="P:cell wall organization"/>
    <property type="evidence" value="ECO:0007669"/>
    <property type="project" value="UniProtKB-UniRule"/>
</dbReference>
<dbReference type="UniPathway" id="UPA00219"/>
<dbReference type="EMBL" id="RCZK01000018">
    <property type="protein sequence ID" value="TPG07519.1"/>
    <property type="molecule type" value="Genomic_DNA"/>
</dbReference>
<keyword evidence="11" id="KW-1185">Reference proteome</keyword>
<dbReference type="PANTHER" id="PTHR41533:SF2">
    <property type="entry name" value="BLR7131 PROTEIN"/>
    <property type="match status" value="1"/>
</dbReference>
<dbReference type="CDD" id="cd16913">
    <property type="entry name" value="YkuD_like"/>
    <property type="match status" value="1"/>
</dbReference>
<name>A0A502C6C1_9SPHN</name>
<reference evidence="10 11" key="1">
    <citation type="journal article" date="2019" name="Environ. Microbiol.">
        <title>Species interactions and distinct microbial communities in high Arctic permafrost affected cryosols are associated with the CH4 and CO2 gas fluxes.</title>
        <authorList>
            <person name="Altshuler I."/>
            <person name="Hamel J."/>
            <person name="Turney S."/>
            <person name="Magnuson E."/>
            <person name="Levesque R."/>
            <person name="Greer C."/>
            <person name="Whyte L.G."/>
        </authorList>
    </citation>
    <scope>NUCLEOTIDE SEQUENCE [LARGE SCALE GENOMIC DNA]</scope>
    <source>
        <strain evidence="10 11">S5.1</strain>
    </source>
</reference>
<keyword evidence="6 7" id="KW-0961">Cell wall biogenesis/degradation</keyword>
<dbReference type="InterPro" id="IPR045380">
    <property type="entry name" value="LD_TPept_scaffold_dom"/>
</dbReference>
<dbReference type="PANTHER" id="PTHR41533">
    <property type="entry name" value="L,D-TRANSPEPTIDASE HI_1667-RELATED"/>
    <property type="match status" value="1"/>
</dbReference>
<dbReference type="GO" id="GO:0016740">
    <property type="term" value="F:transferase activity"/>
    <property type="evidence" value="ECO:0007669"/>
    <property type="project" value="UniProtKB-KW"/>
</dbReference>
<feature type="chain" id="PRO_5021452140" evidence="8">
    <location>
        <begin position="22"/>
        <end position="503"/>
    </location>
</feature>
<evidence type="ECO:0000256" key="6">
    <source>
        <dbReference type="ARBA" id="ARBA00023316"/>
    </source>
</evidence>
<evidence type="ECO:0000256" key="2">
    <source>
        <dbReference type="ARBA" id="ARBA00005992"/>
    </source>
</evidence>
<dbReference type="InterPro" id="IPR052905">
    <property type="entry name" value="LD-transpeptidase_YkuD-like"/>
</dbReference>
<organism evidence="10 11">
    <name type="scientific">Sphingomonas oligophenolica</name>
    <dbReference type="NCBI Taxonomy" id="301154"/>
    <lineage>
        <taxon>Bacteria</taxon>
        <taxon>Pseudomonadati</taxon>
        <taxon>Pseudomonadota</taxon>
        <taxon>Alphaproteobacteria</taxon>
        <taxon>Sphingomonadales</taxon>
        <taxon>Sphingomonadaceae</taxon>
        <taxon>Sphingomonas</taxon>
    </lineage>
</organism>
<dbReference type="InterPro" id="IPR036365">
    <property type="entry name" value="PGBD-like_sf"/>
</dbReference>
<dbReference type="SUPFAM" id="SSF141523">
    <property type="entry name" value="L,D-transpeptidase catalytic domain-like"/>
    <property type="match status" value="1"/>
</dbReference>
<feature type="active site" description="Nucleophile" evidence="7">
    <location>
        <position position="409"/>
    </location>
</feature>
<dbReference type="Gene3D" id="1.10.101.10">
    <property type="entry name" value="PGBD-like superfamily/PGBD"/>
    <property type="match status" value="1"/>
</dbReference>
<comment type="caution">
    <text evidence="10">The sequence shown here is derived from an EMBL/GenBank/DDBJ whole genome shotgun (WGS) entry which is preliminary data.</text>
</comment>
<dbReference type="InterPro" id="IPR038063">
    <property type="entry name" value="Transpep_catalytic_dom"/>
</dbReference>
<dbReference type="SUPFAM" id="SSF47090">
    <property type="entry name" value="PGBD-like"/>
    <property type="match status" value="1"/>
</dbReference>
<dbReference type="GO" id="GO:0008360">
    <property type="term" value="P:regulation of cell shape"/>
    <property type="evidence" value="ECO:0007669"/>
    <property type="project" value="UniProtKB-UniRule"/>
</dbReference>
<dbReference type="InterPro" id="IPR002477">
    <property type="entry name" value="Peptidoglycan-bd-like"/>
</dbReference>
<feature type="signal peptide" evidence="8">
    <location>
        <begin position="1"/>
        <end position="21"/>
    </location>
</feature>
<dbReference type="Pfam" id="PF03734">
    <property type="entry name" value="YkuD"/>
    <property type="match status" value="1"/>
</dbReference>
<evidence type="ECO:0000256" key="8">
    <source>
        <dbReference type="SAM" id="SignalP"/>
    </source>
</evidence>
<accession>A0A502C6C1</accession>
<evidence type="ECO:0000256" key="5">
    <source>
        <dbReference type="ARBA" id="ARBA00022984"/>
    </source>
</evidence>
<keyword evidence="3" id="KW-0808">Transferase</keyword>
<evidence type="ECO:0000313" key="10">
    <source>
        <dbReference type="EMBL" id="TPG07519.1"/>
    </source>
</evidence>
<protein>
    <submittedName>
        <fullName evidence="10">Murein L,D-transpeptidase</fullName>
    </submittedName>
</protein>
<dbReference type="Gene3D" id="2.40.440.10">
    <property type="entry name" value="L,D-transpeptidase catalytic domain-like"/>
    <property type="match status" value="1"/>
</dbReference>
<dbReference type="PROSITE" id="PS51257">
    <property type="entry name" value="PROKAR_LIPOPROTEIN"/>
    <property type="match status" value="1"/>
</dbReference>
<dbReference type="OrthoDB" id="9778545at2"/>
<keyword evidence="5 7" id="KW-0573">Peptidoglycan synthesis</keyword>
<evidence type="ECO:0000256" key="7">
    <source>
        <dbReference type="PROSITE-ProRule" id="PRU01373"/>
    </source>
</evidence>
<evidence type="ECO:0000256" key="4">
    <source>
        <dbReference type="ARBA" id="ARBA00022960"/>
    </source>
</evidence>
<comment type="similarity">
    <text evidence="2">Belongs to the YkuD family.</text>
</comment>
<gene>
    <name evidence="10" type="ORF">EAH84_14405</name>
</gene>